<gene>
    <name evidence="5" type="primary">25490579</name>
    <name evidence="4" type="ordered locus">MTR_3g450500</name>
</gene>
<dbReference type="GO" id="GO:0009658">
    <property type="term" value="P:chloroplast organization"/>
    <property type="evidence" value="ECO:0000318"/>
    <property type="project" value="GO_Central"/>
</dbReference>
<sequence>MYHFLIARLTHHRTLQFSVLFRNVFSSSFSVEKHHKGDTFTVSNLVNSCELSPETALKLLNRLKPKNPNAPNAVIQLLRNYGFSDSQLCIYVKKHPFVLLCKIEKTLLPKLDFLRSIGVSNTDLPKILIRNTYFLTSSLEKSIIPRYEVIRSFVRNDKEVVSTLKRGTWGTHNAWIVNDAVQNIEVLRKLGVLQGSISLLVSNFPNVAFARHSRFVKAVNSVKEMGFDPLMSYFVLAVQVIAKMNKENWESKIKIFERWGWSRDMCLLAFQKQPHCMMLSEKKIMKTMNFLMNDVGLPPQDIVGSPAVLFRNLEKTLIPRCTVIKILKSTGLIKSGLRISTFICITEKTFLGRYVTPFRKDLPLLLDAYKGQNSD</sequence>
<keyword evidence="2" id="KW-0804">Transcription</keyword>
<dbReference type="FunFam" id="1.25.70.10:FF:000001">
    <property type="entry name" value="Mitochondrial transcription termination factor-like"/>
    <property type="match status" value="1"/>
</dbReference>
<dbReference type="SMART" id="SM00733">
    <property type="entry name" value="Mterf"/>
    <property type="match status" value="5"/>
</dbReference>
<dbReference type="PANTHER" id="PTHR13068:SF133">
    <property type="entry name" value="MITOCHONDRIAL TRANSCRIPTION TERMINATION FACTOR FAMILY PROTEIN"/>
    <property type="match status" value="1"/>
</dbReference>
<dbReference type="EMBL" id="CM001219">
    <property type="protein sequence ID" value="KEH33670.1"/>
    <property type="molecule type" value="Genomic_DNA"/>
</dbReference>
<protein>
    <submittedName>
        <fullName evidence="4">Transcription termination factor family protein</fullName>
    </submittedName>
</protein>
<dbReference type="EnsemblPlants" id="KEH33670">
    <property type="protein sequence ID" value="KEH33670"/>
    <property type="gene ID" value="MTR_3g450500"/>
</dbReference>
<keyword evidence="3" id="KW-0809">Transit peptide</keyword>
<reference evidence="4 6" key="2">
    <citation type="journal article" date="2014" name="BMC Genomics">
        <title>An improved genome release (version Mt4.0) for the model legume Medicago truncatula.</title>
        <authorList>
            <person name="Tang H."/>
            <person name="Krishnakumar V."/>
            <person name="Bidwell S."/>
            <person name="Rosen B."/>
            <person name="Chan A."/>
            <person name="Zhou S."/>
            <person name="Gentzbittel L."/>
            <person name="Childs K.L."/>
            <person name="Yandell M."/>
            <person name="Gundlach H."/>
            <person name="Mayer K.F."/>
            <person name="Schwartz D.C."/>
            <person name="Town C.D."/>
        </authorList>
    </citation>
    <scope>GENOME REANNOTATION</scope>
    <source>
        <strain evidence="4">A17</strain>
        <strain evidence="5 6">cv. Jemalong A17</strain>
    </source>
</reference>
<accession>A0A072V670</accession>
<dbReference type="GO" id="GO:0009507">
    <property type="term" value="C:chloroplast"/>
    <property type="evidence" value="ECO:0000318"/>
    <property type="project" value="GO_Central"/>
</dbReference>
<name>A0A072V670_MEDTR</name>
<keyword evidence="2" id="KW-0806">Transcription termination</keyword>
<evidence type="ECO:0000313" key="5">
    <source>
        <dbReference type="EnsemblPlants" id="KEH33670"/>
    </source>
</evidence>
<reference evidence="5" key="3">
    <citation type="submission" date="2015-04" db="UniProtKB">
        <authorList>
            <consortium name="EnsemblPlants"/>
        </authorList>
    </citation>
    <scope>IDENTIFICATION</scope>
    <source>
        <strain evidence="5">cv. Jemalong A17</strain>
    </source>
</reference>
<dbReference type="HOGENOM" id="CLU_034145_1_1_1"/>
<evidence type="ECO:0000313" key="4">
    <source>
        <dbReference type="EMBL" id="KEH33670.1"/>
    </source>
</evidence>
<dbReference type="InterPro" id="IPR003690">
    <property type="entry name" value="MTERF"/>
</dbReference>
<organism evidence="4 6">
    <name type="scientific">Medicago truncatula</name>
    <name type="common">Barrel medic</name>
    <name type="synonym">Medicago tribuloides</name>
    <dbReference type="NCBI Taxonomy" id="3880"/>
    <lineage>
        <taxon>Eukaryota</taxon>
        <taxon>Viridiplantae</taxon>
        <taxon>Streptophyta</taxon>
        <taxon>Embryophyta</taxon>
        <taxon>Tracheophyta</taxon>
        <taxon>Spermatophyta</taxon>
        <taxon>Magnoliopsida</taxon>
        <taxon>eudicotyledons</taxon>
        <taxon>Gunneridae</taxon>
        <taxon>Pentapetalae</taxon>
        <taxon>rosids</taxon>
        <taxon>fabids</taxon>
        <taxon>Fabales</taxon>
        <taxon>Fabaceae</taxon>
        <taxon>Papilionoideae</taxon>
        <taxon>50 kb inversion clade</taxon>
        <taxon>NPAAA clade</taxon>
        <taxon>Hologalegina</taxon>
        <taxon>IRL clade</taxon>
        <taxon>Trifolieae</taxon>
        <taxon>Medicago</taxon>
    </lineage>
</organism>
<comment type="similarity">
    <text evidence="1">Belongs to the mTERF family.</text>
</comment>
<dbReference type="PANTHER" id="PTHR13068">
    <property type="entry name" value="CGI-12 PROTEIN-RELATED"/>
    <property type="match status" value="1"/>
</dbReference>
<dbReference type="GO" id="GO:0003676">
    <property type="term" value="F:nucleic acid binding"/>
    <property type="evidence" value="ECO:0007669"/>
    <property type="project" value="InterPro"/>
</dbReference>
<dbReference type="Gene3D" id="1.25.70.10">
    <property type="entry name" value="Transcription termination factor 3, mitochondrial"/>
    <property type="match status" value="2"/>
</dbReference>
<keyword evidence="6" id="KW-1185">Reference proteome</keyword>
<dbReference type="Proteomes" id="UP000002051">
    <property type="component" value="Chromosome 3"/>
</dbReference>
<dbReference type="GO" id="GO:0006353">
    <property type="term" value="P:DNA-templated transcription termination"/>
    <property type="evidence" value="ECO:0007669"/>
    <property type="project" value="UniProtKB-KW"/>
</dbReference>
<proteinExistence type="inferred from homology"/>
<dbReference type="AlphaFoldDB" id="A0A072V670"/>
<evidence type="ECO:0000256" key="1">
    <source>
        <dbReference type="ARBA" id="ARBA00007692"/>
    </source>
</evidence>
<dbReference type="STRING" id="3880.A0A072V670"/>
<dbReference type="InterPro" id="IPR038538">
    <property type="entry name" value="MTERF_sf"/>
</dbReference>
<dbReference type="Pfam" id="PF02536">
    <property type="entry name" value="mTERF"/>
    <property type="match status" value="1"/>
</dbReference>
<evidence type="ECO:0000256" key="2">
    <source>
        <dbReference type="ARBA" id="ARBA00022472"/>
    </source>
</evidence>
<keyword evidence="2" id="KW-0805">Transcription regulation</keyword>
<evidence type="ECO:0000313" key="6">
    <source>
        <dbReference type="Proteomes" id="UP000002051"/>
    </source>
</evidence>
<evidence type="ECO:0000256" key="3">
    <source>
        <dbReference type="ARBA" id="ARBA00022946"/>
    </source>
</evidence>
<reference evidence="4 6" key="1">
    <citation type="journal article" date="2011" name="Nature">
        <title>The Medicago genome provides insight into the evolution of rhizobial symbioses.</title>
        <authorList>
            <person name="Young N.D."/>
            <person name="Debelle F."/>
            <person name="Oldroyd G.E."/>
            <person name="Geurts R."/>
            <person name="Cannon S.B."/>
            <person name="Udvardi M.K."/>
            <person name="Benedito V.A."/>
            <person name="Mayer K.F."/>
            <person name="Gouzy J."/>
            <person name="Schoof H."/>
            <person name="Van de Peer Y."/>
            <person name="Proost S."/>
            <person name="Cook D.R."/>
            <person name="Meyers B.C."/>
            <person name="Spannagl M."/>
            <person name="Cheung F."/>
            <person name="De Mita S."/>
            <person name="Krishnakumar V."/>
            <person name="Gundlach H."/>
            <person name="Zhou S."/>
            <person name="Mudge J."/>
            <person name="Bharti A.K."/>
            <person name="Murray J.D."/>
            <person name="Naoumkina M.A."/>
            <person name="Rosen B."/>
            <person name="Silverstein K.A."/>
            <person name="Tang H."/>
            <person name="Rombauts S."/>
            <person name="Zhao P.X."/>
            <person name="Zhou P."/>
            <person name="Barbe V."/>
            <person name="Bardou P."/>
            <person name="Bechner M."/>
            <person name="Bellec A."/>
            <person name="Berger A."/>
            <person name="Berges H."/>
            <person name="Bidwell S."/>
            <person name="Bisseling T."/>
            <person name="Choisne N."/>
            <person name="Couloux A."/>
            <person name="Denny R."/>
            <person name="Deshpande S."/>
            <person name="Dai X."/>
            <person name="Doyle J.J."/>
            <person name="Dudez A.M."/>
            <person name="Farmer A.D."/>
            <person name="Fouteau S."/>
            <person name="Franken C."/>
            <person name="Gibelin C."/>
            <person name="Gish J."/>
            <person name="Goldstein S."/>
            <person name="Gonzalez A.J."/>
            <person name="Green P.J."/>
            <person name="Hallab A."/>
            <person name="Hartog M."/>
            <person name="Hua A."/>
            <person name="Humphray S.J."/>
            <person name="Jeong D.H."/>
            <person name="Jing Y."/>
            <person name="Jocker A."/>
            <person name="Kenton S.M."/>
            <person name="Kim D.J."/>
            <person name="Klee K."/>
            <person name="Lai H."/>
            <person name="Lang C."/>
            <person name="Lin S."/>
            <person name="Macmil S.L."/>
            <person name="Magdelenat G."/>
            <person name="Matthews L."/>
            <person name="McCorrison J."/>
            <person name="Monaghan E.L."/>
            <person name="Mun J.H."/>
            <person name="Najar F.Z."/>
            <person name="Nicholson C."/>
            <person name="Noirot C."/>
            <person name="O'Bleness M."/>
            <person name="Paule C.R."/>
            <person name="Poulain J."/>
            <person name="Prion F."/>
            <person name="Qin B."/>
            <person name="Qu C."/>
            <person name="Retzel E.F."/>
            <person name="Riddle C."/>
            <person name="Sallet E."/>
            <person name="Samain S."/>
            <person name="Samson N."/>
            <person name="Sanders I."/>
            <person name="Saurat O."/>
            <person name="Scarpelli C."/>
            <person name="Schiex T."/>
            <person name="Segurens B."/>
            <person name="Severin A.J."/>
            <person name="Sherrier D.J."/>
            <person name="Shi R."/>
            <person name="Sims S."/>
            <person name="Singer S.R."/>
            <person name="Sinharoy S."/>
            <person name="Sterck L."/>
            <person name="Viollet A."/>
            <person name="Wang B.B."/>
            <person name="Wang K."/>
            <person name="Wang M."/>
            <person name="Wang X."/>
            <person name="Warfsmann J."/>
            <person name="Weissenbach J."/>
            <person name="White D.D."/>
            <person name="White J.D."/>
            <person name="Wiley G.B."/>
            <person name="Wincker P."/>
            <person name="Xing Y."/>
            <person name="Yang L."/>
            <person name="Yao Z."/>
            <person name="Ying F."/>
            <person name="Zhai J."/>
            <person name="Zhou L."/>
            <person name="Zuber A."/>
            <person name="Denarie J."/>
            <person name="Dixon R.A."/>
            <person name="May G.D."/>
            <person name="Schwartz D.C."/>
            <person name="Rogers J."/>
            <person name="Quetier F."/>
            <person name="Town C.D."/>
            <person name="Roe B.A."/>
        </authorList>
    </citation>
    <scope>NUCLEOTIDE SEQUENCE [LARGE SCALE GENOMIC DNA]</scope>
    <source>
        <strain evidence="4">A17</strain>
        <strain evidence="5 6">cv. Jemalong A17</strain>
    </source>
</reference>
<dbReference type="OrthoDB" id="637682at2759"/>